<name>A0A7S0DXM2_9CRYP</name>
<dbReference type="PROSITE" id="PS51519">
    <property type="entry name" value="RWP_RK"/>
    <property type="match status" value="1"/>
</dbReference>
<evidence type="ECO:0000256" key="3">
    <source>
        <dbReference type="ARBA" id="ARBA00023163"/>
    </source>
</evidence>
<keyword evidence="2" id="KW-0238">DNA-binding</keyword>
<dbReference type="InterPro" id="IPR003035">
    <property type="entry name" value="RWP-RK_dom"/>
</dbReference>
<organism evidence="6">
    <name type="scientific">Hanusia phi</name>
    <dbReference type="NCBI Taxonomy" id="3032"/>
    <lineage>
        <taxon>Eukaryota</taxon>
        <taxon>Cryptophyceae</taxon>
        <taxon>Pyrenomonadales</taxon>
        <taxon>Geminigeraceae</taxon>
        <taxon>Hanusia</taxon>
    </lineage>
</organism>
<dbReference type="EMBL" id="HBEO01002793">
    <property type="protein sequence ID" value="CAD8468565.1"/>
    <property type="molecule type" value="Transcribed_RNA"/>
</dbReference>
<accession>A0A7S0DXM2</accession>
<sequence length="209" mass="23642">MENFDLRTHLQMEDLSDESFLSSDSEVEMEEARLVLEDEAREDCPVWSELEKGVEDADWSSVLNLSDCESTGDISDEAMEPETKAEADANKGKCEVVVIQSRQLPMQNSCAVEITWEKLEQHFHESLPVAASKLGIGKSTMKLVCRKLGLVKWPYKNKGGKQVHPQGGRKISNVGFGHPLRYNHVWRSFHDYQLSVSLHPLGDRPLFRG</sequence>
<dbReference type="GO" id="GO:0003677">
    <property type="term" value="F:DNA binding"/>
    <property type="evidence" value="ECO:0007669"/>
    <property type="project" value="UniProtKB-KW"/>
</dbReference>
<evidence type="ECO:0000259" key="5">
    <source>
        <dbReference type="PROSITE" id="PS51519"/>
    </source>
</evidence>
<dbReference type="Pfam" id="PF02042">
    <property type="entry name" value="RWP-RK"/>
    <property type="match status" value="1"/>
</dbReference>
<proteinExistence type="predicted"/>
<dbReference type="AlphaFoldDB" id="A0A7S0DXM2"/>
<gene>
    <name evidence="6" type="ORF">HPHI1048_LOCUS1981</name>
</gene>
<evidence type="ECO:0000313" key="6">
    <source>
        <dbReference type="EMBL" id="CAD8468565.1"/>
    </source>
</evidence>
<keyword evidence="1" id="KW-0805">Transcription regulation</keyword>
<evidence type="ECO:0000256" key="4">
    <source>
        <dbReference type="ARBA" id="ARBA00023242"/>
    </source>
</evidence>
<evidence type="ECO:0000256" key="2">
    <source>
        <dbReference type="ARBA" id="ARBA00023125"/>
    </source>
</evidence>
<evidence type="ECO:0000256" key="1">
    <source>
        <dbReference type="ARBA" id="ARBA00023015"/>
    </source>
</evidence>
<keyword evidence="3" id="KW-0804">Transcription</keyword>
<reference evidence="6" key="1">
    <citation type="submission" date="2021-01" db="EMBL/GenBank/DDBJ databases">
        <authorList>
            <person name="Corre E."/>
            <person name="Pelletier E."/>
            <person name="Niang G."/>
            <person name="Scheremetjew M."/>
            <person name="Finn R."/>
            <person name="Kale V."/>
            <person name="Holt S."/>
            <person name="Cochrane G."/>
            <person name="Meng A."/>
            <person name="Brown T."/>
            <person name="Cohen L."/>
        </authorList>
    </citation>
    <scope>NUCLEOTIDE SEQUENCE</scope>
    <source>
        <strain evidence="6">CCMP325</strain>
    </source>
</reference>
<protein>
    <recommendedName>
        <fullName evidence="5">RWP-RK domain-containing protein</fullName>
    </recommendedName>
</protein>
<keyword evidence="4" id="KW-0539">Nucleus</keyword>
<feature type="domain" description="RWP-RK" evidence="5">
    <location>
        <begin position="95"/>
        <end position="181"/>
    </location>
</feature>